<organism evidence="1 2">
    <name type="scientific">Paramecium octaurelia</name>
    <dbReference type="NCBI Taxonomy" id="43137"/>
    <lineage>
        <taxon>Eukaryota</taxon>
        <taxon>Sar</taxon>
        <taxon>Alveolata</taxon>
        <taxon>Ciliophora</taxon>
        <taxon>Intramacronucleata</taxon>
        <taxon>Oligohymenophorea</taxon>
        <taxon>Peniculida</taxon>
        <taxon>Parameciidae</taxon>
        <taxon>Paramecium</taxon>
    </lineage>
</organism>
<keyword evidence="2" id="KW-1185">Reference proteome</keyword>
<dbReference type="AlphaFoldDB" id="A0A8S1V6C2"/>
<sequence>MNKGLILSFSKQSTKQDLDQSIIQENSPILMFLQKQKKRNIFYISFKVVAIQVQLNHAYYLIEVNEYGKKWVMRIRFSQLQQFNKKLVQTLSDQTHSFIQFCIQQIET</sequence>
<evidence type="ECO:0000313" key="1">
    <source>
        <dbReference type="EMBL" id="CAD8171359.1"/>
    </source>
</evidence>
<protein>
    <submittedName>
        <fullName evidence="1">Uncharacterized protein</fullName>
    </submittedName>
</protein>
<comment type="caution">
    <text evidence="1">The sequence shown here is derived from an EMBL/GenBank/DDBJ whole genome shotgun (WGS) entry which is preliminary data.</text>
</comment>
<accession>A0A8S1V6C2</accession>
<name>A0A8S1V6C2_PAROT</name>
<reference evidence="1" key="1">
    <citation type="submission" date="2021-01" db="EMBL/GenBank/DDBJ databases">
        <authorList>
            <consortium name="Genoscope - CEA"/>
            <person name="William W."/>
        </authorList>
    </citation>
    <scope>NUCLEOTIDE SEQUENCE</scope>
</reference>
<gene>
    <name evidence="1" type="ORF">POCTA_138.1.T0580077</name>
</gene>
<dbReference type="Proteomes" id="UP000683925">
    <property type="component" value="Unassembled WGS sequence"/>
</dbReference>
<proteinExistence type="predicted"/>
<dbReference type="OrthoDB" id="10427892at2759"/>
<dbReference type="EMBL" id="CAJJDP010000057">
    <property type="protein sequence ID" value="CAD8171359.1"/>
    <property type="molecule type" value="Genomic_DNA"/>
</dbReference>
<evidence type="ECO:0000313" key="2">
    <source>
        <dbReference type="Proteomes" id="UP000683925"/>
    </source>
</evidence>